<name>A0A2W0EWJ8_PSEJE</name>
<sequence>MISIADRLSPYTEALSVSSFRKLLIGQSLSMAGDAICLAALPIALIRTGYGGQVFGFVMAAVGVGSVIGALVGGLLADRKSPKRILIYTDMARGCAQLAAVALIFSGTPWWYLVFAYLIFGIGIGVSRPCAQVLLVNLLPKQALVAGNGAMNFVDNLVAVLFPATLGVFIIFWDPVWGILIDGLTFFCAAIYTAMLPNVEPHEFEEEFSIREAVNGIAIVTGNSKLLLGFAATLVVNVLCFPIFLVVAPYAISDRFNEEMWGVCLAASGFGACIGSIVTVLVSGHERLIGLAVTCGLFLAGAMALLGMGSSSWMAILGATLVGVVEASWLTGWATAMQTLSPEKDLGKVVAVDTFFTSGLHPFIYLGSGIVGGLVGYSQTLSLTAILSAVGTLFIVLAAYTLMPRSAQNDQVQ</sequence>
<keyword evidence="2" id="KW-1003">Cell membrane</keyword>
<dbReference type="InterPro" id="IPR036259">
    <property type="entry name" value="MFS_trans_sf"/>
</dbReference>
<dbReference type="PROSITE" id="PS50850">
    <property type="entry name" value="MFS"/>
    <property type="match status" value="1"/>
</dbReference>
<feature type="transmembrane region" description="Helical" evidence="6">
    <location>
        <begin position="288"/>
        <end position="307"/>
    </location>
</feature>
<dbReference type="InterPro" id="IPR011701">
    <property type="entry name" value="MFS"/>
</dbReference>
<feature type="transmembrane region" description="Helical" evidence="6">
    <location>
        <begin position="313"/>
        <end position="334"/>
    </location>
</feature>
<feature type="transmembrane region" description="Helical" evidence="6">
    <location>
        <begin position="151"/>
        <end position="173"/>
    </location>
</feature>
<feature type="transmembrane region" description="Helical" evidence="6">
    <location>
        <begin position="260"/>
        <end position="281"/>
    </location>
</feature>
<comment type="subcellular location">
    <subcellularLocation>
        <location evidence="1">Cell membrane</location>
        <topology evidence="1">Multi-pass membrane protein</topology>
    </subcellularLocation>
</comment>
<feature type="transmembrane region" description="Helical" evidence="6">
    <location>
        <begin position="54"/>
        <end position="76"/>
    </location>
</feature>
<dbReference type="PANTHER" id="PTHR23513">
    <property type="entry name" value="INTEGRAL MEMBRANE EFFLUX PROTEIN-RELATED"/>
    <property type="match status" value="1"/>
</dbReference>
<evidence type="ECO:0000256" key="2">
    <source>
        <dbReference type="ARBA" id="ARBA00022475"/>
    </source>
</evidence>
<dbReference type="CDD" id="cd06173">
    <property type="entry name" value="MFS_MefA_like"/>
    <property type="match status" value="1"/>
</dbReference>
<protein>
    <submittedName>
        <fullName evidence="8">MFS transporter</fullName>
    </submittedName>
</protein>
<evidence type="ECO:0000256" key="4">
    <source>
        <dbReference type="ARBA" id="ARBA00022989"/>
    </source>
</evidence>
<keyword evidence="5 6" id="KW-0472">Membrane</keyword>
<accession>A0A2W0EWJ8</accession>
<feature type="transmembrane region" description="Helical" evidence="6">
    <location>
        <begin position="226"/>
        <end position="248"/>
    </location>
</feature>
<evidence type="ECO:0000256" key="1">
    <source>
        <dbReference type="ARBA" id="ARBA00004651"/>
    </source>
</evidence>
<evidence type="ECO:0000256" key="5">
    <source>
        <dbReference type="ARBA" id="ARBA00023136"/>
    </source>
</evidence>
<dbReference type="InterPro" id="IPR022324">
    <property type="entry name" value="Bacilysin_exporter_BacE_put"/>
</dbReference>
<dbReference type="SUPFAM" id="SSF103473">
    <property type="entry name" value="MFS general substrate transporter"/>
    <property type="match status" value="1"/>
</dbReference>
<comment type="caution">
    <text evidence="8">The sequence shown here is derived from an EMBL/GenBank/DDBJ whole genome shotgun (WGS) entry which is preliminary data.</text>
</comment>
<dbReference type="GO" id="GO:0022857">
    <property type="term" value="F:transmembrane transporter activity"/>
    <property type="evidence" value="ECO:0007669"/>
    <property type="project" value="InterPro"/>
</dbReference>
<evidence type="ECO:0000259" key="7">
    <source>
        <dbReference type="PROSITE" id="PS50850"/>
    </source>
</evidence>
<dbReference type="GO" id="GO:0005886">
    <property type="term" value="C:plasma membrane"/>
    <property type="evidence" value="ECO:0007669"/>
    <property type="project" value="UniProtKB-SubCell"/>
</dbReference>
<dbReference type="OrthoDB" id="7008103at2"/>
<feature type="transmembrane region" description="Helical" evidence="6">
    <location>
        <begin position="355"/>
        <end position="377"/>
    </location>
</feature>
<evidence type="ECO:0000313" key="8">
    <source>
        <dbReference type="EMBL" id="PYY70255.1"/>
    </source>
</evidence>
<organism evidence="8 9">
    <name type="scientific">Pseudomonas jessenii</name>
    <dbReference type="NCBI Taxonomy" id="77298"/>
    <lineage>
        <taxon>Bacteria</taxon>
        <taxon>Pseudomonadati</taxon>
        <taxon>Pseudomonadota</taxon>
        <taxon>Gammaproteobacteria</taxon>
        <taxon>Pseudomonadales</taxon>
        <taxon>Pseudomonadaceae</taxon>
        <taxon>Pseudomonas</taxon>
    </lineage>
</organism>
<dbReference type="RefSeq" id="WP_110659658.1">
    <property type="nucleotide sequence ID" value="NZ_PDLL01000120.1"/>
</dbReference>
<dbReference type="AlphaFoldDB" id="A0A2W0EWJ8"/>
<dbReference type="EMBL" id="PDLL01000120">
    <property type="protein sequence ID" value="PYY70255.1"/>
    <property type="molecule type" value="Genomic_DNA"/>
</dbReference>
<keyword evidence="4 6" id="KW-1133">Transmembrane helix</keyword>
<reference evidence="8 9" key="1">
    <citation type="journal article" date="2018" name="Appl. Microbiol. Biotechnol.">
        <title>Characterization of the caprolactam degradation pathway in Pseudomonas jessenii using mass spectrometry-based proteomics.</title>
        <authorList>
            <person name="Otzen M."/>
            <person name="Palacio C."/>
            <person name="Janssen D.B."/>
        </authorList>
    </citation>
    <scope>NUCLEOTIDE SEQUENCE [LARGE SCALE GENOMIC DNA]</scope>
    <source>
        <strain evidence="8 9">GO3</strain>
    </source>
</reference>
<dbReference type="Proteomes" id="UP000247437">
    <property type="component" value="Unassembled WGS sequence"/>
</dbReference>
<feature type="transmembrane region" description="Helical" evidence="6">
    <location>
        <begin position="29"/>
        <end position="48"/>
    </location>
</feature>
<dbReference type="InterPro" id="IPR020846">
    <property type="entry name" value="MFS_dom"/>
</dbReference>
<dbReference type="Gene3D" id="1.20.1250.20">
    <property type="entry name" value="MFS general substrate transporter like domains"/>
    <property type="match status" value="1"/>
</dbReference>
<dbReference type="PRINTS" id="PR01988">
    <property type="entry name" value="EXPORTERBACE"/>
</dbReference>
<dbReference type="Pfam" id="PF07690">
    <property type="entry name" value="MFS_1"/>
    <property type="match status" value="1"/>
</dbReference>
<feature type="transmembrane region" description="Helical" evidence="6">
    <location>
        <begin position="179"/>
        <end position="199"/>
    </location>
</feature>
<evidence type="ECO:0000256" key="6">
    <source>
        <dbReference type="SAM" id="Phobius"/>
    </source>
</evidence>
<feature type="transmembrane region" description="Helical" evidence="6">
    <location>
        <begin position="383"/>
        <end position="403"/>
    </location>
</feature>
<evidence type="ECO:0000256" key="3">
    <source>
        <dbReference type="ARBA" id="ARBA00022692"/>
    </source>
</evidence>
<dbReference type="PANTHER" id="PTHR23513:SF6">
    <property type="entry name" value="MAJOR FACILITATOR SUPERFAMILY ASSOCIATED DOMAIN-CONTAINING PROTEIN"/>
    <property type="match status" value="1"/>
</dbReference>
<proteinExistence type="predicted"/>
<feature type="domain" description="Major facilitator superfamily (MFS) profile" evidence="7">
    <location>
        <begin position="1"/>
        <end position="201"/>
    </location>
</feature>
<evidence type="ECO:0000313" key="9">
    <source>
        <dbReference type="Proteomes" id="UP000247437"/>
    </source>
</evidence>
<keyword evidence="3 6" id="KW-0812">Transmembrane</keyword>
<gene>
    <name evidence="8" type="ORF">CRX42_12350</name>
</gene>